<reference evidence="2" key="1">
    <citation type="submission" date="2019-05" db="EMBL/GenBank/DDBJ databases">
        <authorList>
            <person name="Lianzixin W."/>
        </authorList>
    </citation>
    <scope>NUCLEOTIDE SEQUENCE</scope>
    <source>
        <strain evidence="2">EC11</strain>
    </source>
</reference>
<evidence type="ECO:0000259" key="1">
    <source>
        <dbReference type="PROSITE" id="PS50104"/>
    </source>
</evidence>
<dbReference type="Gene3D" id="3.40.50.10140">
    <property type="entry name" value="Toll/interleukin-1 receptor homology (TIR) domain"/>
    <property type="match status" value="1"/>
</dbReference>
<evidence type="ECO:0000313" key="3">
    <source>
        <dbReference type="Proteomes" id="UP000817854"/>
    </source>
</evidence>
<evidence type="ECO:0000313" key="2">
    <source>
        <dbReference type="EMBL" id="NHN25151.1"/>
    </source>
</evidence>
<dbReference type="RefSeq" id="WP_140961016.1">
    <property type="nucleotide sequence ID" value="NZ_VEVQ02000003.1"/>
</dbReference>
<keyword evidence="3" id="KW-1185">Reference proteome</keyword>
<organism evidence="2 3">
    <name type="scientific">Flavobacterium jejuense</name>
    <dbReference type="NCBI Taxonomy" id="1544455"/>
    <lineage>
        <taxon>Bacteria</taxon>
        <taxon>Pseudomonadati</taxon>
        <taxon>Bacteroidota</taxon>
        <taxon>Flavobacteriia</taxon>
        <taxon>Flavobacteriales</taxon>
        <taxon>Flavobacteriaceae</taxon>
        <taxon>Flavobacterium</taxon>
    </lineage>
</organism>
<dbReference type="InterPro" id="IPR000157">
    <property type="entry name" value="TIR_dom"/>
</dbReference>
<dbReference type="EMBL" id="VEVQ02000003">
    <property type="protein sequence ID" value="NHN25151.1"/>
    <property type="molecule type" value="Genomic_DNA"/>
</dbReference>
<dbReference type="SUPFAM" id="SSF52200">
    <property type="entry name" value="Toll/Interleukin receptor TIR domain"/>
    <property type="match status" value="1"/>
</dbReference>
<protein>
    <submittedName>
        <fullName evidence="2">TIR domain-containing protein</fullName>
    </submittedName>
</protein>
<sequence>MFVSLDGDYFLNWENLYKNQEIGRVKTFDDNQNEKIEEVSSFNKYINKKNKVKKVFVSYSHVDSASMKELSKILKGLERNGQIEKWTDLELESGVEVKKEILTKLEEADIVILLISQSFIASDFIYDNELPLAMMKKINGKGEIIPVYLEECSIFDLQLDIKDESDNNTNIKMGNYYFSPQDENNNLKPINEWGEFKNKAWMKIYNEIKKKL</sequence>
<reference evidence="2" key="2">
    <citation type="submission" date="2020-02" db="EMBL/GenBank/DDBJ databases">
        <title>Flavobacterium profundi sp. nov., isolated from a deep-sea seamount.</title>
        <authorList>
            <person name="Zhang D.-C."/>
        </authorList>
    </citation>
    <scope>NUCLEOTIDE SEQUENCE</scope>
    <source>
        <strain evidence="2">EC11</strain>
    </source>
</reference>
<dbReference type="InterPro" id="IPR035897">
    <property type="entry name" value="Toll_tir_struct_dom_sf"/>
</dbReference>
<dbReference type="Pfam" id="PF13676">
    <property type="entry name" value="TIR_2"/>
    <property type="match status" value="1"/>
</dbReference>
<proteinExistence type="predicted"/>
<comment type="caution">
    <text evidence="2">The sequence shown here is derived from an EMBL/GenBank/DDBJ whole genome shotgun (WGS) entry which is preliminary data.</text>
</comment>
<dbReference type="SMART" id="SM00255">
    <property type="entry name" value="TIR"/>
    <property type="match status" value="1"/>
</dbReference>
<feature type="domain" description="TIR" evidence="1">
    <location>
        <begin position="51"/>
        <end position="181"/>
    </location>
</feature>
<accession>A0ABX0ISR8</accession>
<gene>
    <name evidence="2" type="ORF">FIA58_005605</name>
</gene>
<dbReference type="Proteomes" id="UP000817854">
    <property type="component" value="Unassembled WGS sequence"/>
</dbReference>
<name>A0ABX0ISR8_9FLAO</name>
<dbReference type="PROSITE" id="PS50104">
    <property type="entry name" value="TIR"/>
    <property type="match status" value="1"/>
</dbReference>